<reference evidence="1" key="1">
    <citation type="submission" date="2022-10" db="EMBL/GenBank/DDBJ databases">
        <title>Culturing micro-colonial fungi from biological soil crusts in the Mojave desert and describing Neophaeococcomyces mojavensis, and introducing the new genera and species Taxawa tesnikishii.</title>
        <authorList>
            <person name="Kurbessoian T."/>
            <person name="Stajich J.E."/>
        </authorList>
    </citation>
    <scope>NUCLEOTIDE SEQUENCE</scope>
    <source>
        <strain evidence="1">TK_35</strain>
    </source>
</reference>
<dbReference type="Proteomes" id="UP001172681">
    <property type="component" value="Unassembled WGS sequence"/>
</dbReference>
<keyword evidence="2" id="KW-1185">Reference proteome</keyword>
<accession>A0AA38XSP6</accession>
<protein>
    <submittedName>
        <fullName evidence="1">Uncharacterized protein</fullName>
    </submittedName>
</protein>
<evidence type="ECO:0000313" key="1">
    <source>
        <dbReference type="EMBL" id="KAJ9620383.1"/>
    </source>
</evidence>
<gene>
    <name evidence="1" type="ORF">H2204_012293</name>
</gene>
<organism evidence="1 2">
    <name type="scientific">Knufia peltigerae</name>
    <dbReference type="NCBI Taxonomy" id="1002370"/>
    <lineage>
        <taxon>Eukaryota</taxon>
        <taxon>Fungi</taxon>
        <taxon>Dikarya</taxon>
        <taxon>Ascomycota</taxon>
        <taxon>Pezizomycotina</taxon>
        <taxon>Eurotiomycetes</taxon>
        <taxon>Chaetothyriomycetidae</taxon>
        <taxon>Chaetothyriales</taxon>
        <taxon>Trichomeriaceae</taxon>
        <taxon>Knufia</taxon>
    </lineage>
</organism>
<sequence>MSVHDTTTPSTASLQYNRWTPEEYAAEQDQQHPGAIFLRKYKNDLLEKEGAAPCTTDGGYFSHALAALGAALQGSPYRVALWLHANRTLTATLAINNKRLRELKAHIAWPLIETAAVMSSDLVLWRRANIARGFPETVASITRSMNGKKLI</sequence>
<dbReference type="AlphaFoldDB" id="A0AA38XSP6"/>
<dbReference type="EMBL" id="JAPDRN010000124">
    <property type="protein sequence ID" value="KAJ9620383.1"/>
    <property type="molecule type" value="Genomic_DNA"/>
</dbReference>
<evidence type="ECO:0000313" key="2">
    <source>
        <dbReference type="Proteomes" id="UP001172681"/>
    </source>
</evidence>
<comment type="caution">
    <text evidence="1">The sequence shown here is derived from an EMBL/GenBank/DDBJ whole genome shotgun (WGS) entry which is preliminary data.</text>
</comment>
<name>A0AA38XSP6_9EURO</name>
<proteinExistence type="predicted"/>